<organism evidence="2 3">
    <name type="scientific">Portunus trituberculatus</name>
    <name type="common">Swimming crab</name>
    <name type="synonym">Neptunus trituberculatus</name>
    <dbReference type="NCBI Taxonomy" id="210409"/>
    <lineage>
        <taxon>Eukaryota</taxon>
        <taxon>Metazoa</taxon>
        <taxon>Ecdysozoa</taxon>
        <taxon>Arthropoda</taxon>
        <taxon>Crustacea</taxon>
        <taxon>Multicrustacea</taxon>
        <taxon>Malacostraca</taxon>
        <taxon>Eumalacostraca</taxon>
        <taxon>Eucarida</taxon>
        <taxon>Decapoda</taxon>
        <taxon>Pleocyemata</taxon>
        <taxon>Brachyura</taxon>
        <taxon>Eubrachyura</taxon>
        <taxon>Portunoidea</taxon>
        <taxon>Portunidae</taxon>
        <taxon>Portuninae</taxon>
        <taxon>Portunus</taxon>
    </lineage>
</organism>
<gene>
    <name evidence="2" type="ORF">E2C01_075423</name>
</gene>
<name>A0A5B7I8I4_PORTR</name>
<evidence type="ECO:0000256" key="1">
    <source>
        <dbReference type="SAM" id="MobiDB-lite"/>
    </source>
</evidence>
<dbReference type="Proteomes" id="UP000324222">
    <property type="component" value="Unassembled WGS sequence"/>
</dbReference>
<evidence type="ECO:0000313" key="3">
    <source>
        <dbReference type="Proteomes" id="UP000324222"/>
    </source>
</evidence>
<accession>A0A5B7I8I4</accession>
<feature type="region of interest" description="Disordered" evidence="1">
    <location>
        <begin position="1"/>
        <end position="45"/>
    </location>
</feature>
<feature type="compositionally biased region" description="Polar residues" evidence="1">
    <location>
        <begin position="1"/>
        <end position="28"/>
    </location>
</feature>
<dbReference type="EMBL" id="VSRR010055110">
    <property type="protein sequence ID" value="MPC80830.1"/>
    <property type="molecule type" value="Genomic_DNA"/>
</dbReference>
<dbReference type="AlphaFoldDB" id="A0A5B7I8I4"/>
<proteinExistence type="predicted"/>
<keyword evidence="3" id="KW-1185">Reference proteome</keyword>
<reference evidence="2 3" key="1">
    <citation type="submission" date="2019-05" db="EMBL/GenBank/DDBJ databases">
        <title>Another draft genome of Portunus trituberculatus and its Hox gene families provides insights of decapod evolution.</title>
        <authorList>
            <person name="Jeong J.-H."/>
            <person name="Song I."/>
            <person name="Kim S."/>
            <person name="Choi T."/>
            <person name="Kim D."/>
            <person name="Ryu S."/>
            <person name="Kim W."/>
        </authorList>
    </citation>
    <scope>NUCLEOTIDE SEQUENCE [LARGE SCALE GENOMIC DNA]</scope>
    <source>
        <tissue evidence="2">Muscle</tissue>
    </source>
</reference>
<protein>
    <submittedName>
        <fullName evidence="2">Uncharacterized protein</fullName>
    </submittedName>
</protein>
<sequence length="45" mass="4758">MLQLHTMVSTQPPPSSVTTCPSWSGSLSDSHETICSGKPPPTMTD</sequence>
<evidence type="ECO:0000313" key="2">
    <source>
        <dbReference type="EMBL" id="MPC80830.1"/>
    </source>
</evidence>
<comment type="caution">
    <text evidence="2">The sequence shown here is derived from an EMBL/GenBank/DDBJ whole genome shotgun (WGS) entry which is preliminary data.</text>
</comment>